<dbReference type="Pfam" id="PF07883">
    <property type="entry name" value="Cupin_2"/>
    <property type="match status" value="1"/>
</dbReference>
<sequence>MREIMLDTATIVPEEMAERRALMMVNPGFPKTNGPSPYTTDTLYTGFQMVLPGETAPAHRHMAYAVRLILESDRGFTSVAGHKVYLEPGDLVLTPSWQWHYHGNEGSKPLFWVDCLDIPLHVFARINFLELYPTPRVPDLPTEGSPFHFPWKAARQALDALPGPHVIYNYLTNGNHFSRTIGAQAERITKGYATLRLRETCSFIYVVQSGRGSTRIVAPTGEATIEWKEKDVFVVPAWSWVEHRCGEDADAYLCALTDRAFGESLGLYRASYPTE</sequence>
<gene>
    <name evidence="4" type="ORF">NKR23_g6075</name>
</gene>
<dbReference type="SUPFAM" id="SSF51182">
    <property type="entry name" value="RmlC-like cupins"/>
    <property type="match status" value="1"/>
</dbReference>
<protein>
    <submittedName>
        <fullName evidence="4">RmlC-like cupin</fullName>
    </submittedName>
</protein>
<dbReference type="AlphaFoldDB" id="A0AA38RLW5"/>
<comment type="caution">
    <text evidence="4">The sequence shown here is derived from an EMBL/GenBank/DDBJ whole genome shotgun (WGS) entry which is preliminary data.</text>
</comment>
<dbReference type="InterPro" id="IPR011051">
    <property type="entry name" value="RmlC_Cupin_sf"/>
</dbReference>
<dbReference type="Proteomes" id="UP001174694">
    <property type="component" value="Unassembled WGS sequence"/>
</dbReference>
<evidence type="ECO:0000259" key="3">
    <source>
        <dbReference type="Pfam" id="PF07883"/>
    </source>
</evidence>
<dbReference type="PANTHER" id="PTHR41517">
    <property type="entry name" value="1,2-DIOXYGENASE PROTEIN-RELATED"/>
    <property type="match status" value="1"/>
</dbReference>
<dbReference type="InterPro" id="IPR014710">
    <property type="entry name" value="RmlC-like_jellyroll"/>
</dbReference>
<reference evidence="4" key="1">
    <citation type="submission" date="2022-07" db="EMBL/GenBank/DDBJ databases">
        <title>Fungi with potential for degradation of polypropylene.</title>
        <authorList>
            <person name="Gostincar C."/>
        </authorList>
    </citation>
    <scope>NUCLEOTIDE SEQUENCE</scope>
    <source>
        <strain evidence="4">EXF-13308</strain>
    </source>
</reference>
<dbReference type="CDD" id="cd02216">
    <property type="entry name" value="cupin_GDO-like_N"/>
    <property type="match status" value="1"/>
</dbReference>
<organism evidence="4 5">
    <name type="scientific">Pleurostoma richardsiae</name>
    <dbReference type="NCBI Taxonomy" id="41990"/>
    <lineage>
        <taxon>Eukaryota</taxon>
        <taxon>Fungi</taxon>
        <taxon>Dikarya</taxon>
        <taxon>Ascomycota</taxon>
        <taxon>Pezizomycotina</taxon>
        <taxon>Sordariomycetes</taxon>
        <taxon>Sordariomycetidae</taxon>
        <taxon>Calosphaeriales</taxon>
        <taxon>Pleurostomataceae</taxon>
        <taxon>Pleurostoma</taxon>
    </lineage>
</organism>
<dbReference type="InterPro" id="IPR047183">
    <property type="entry name" value="GDO-like"/>
</dbReference>
<keyword evidence="1" id="KW-0223">Dioxygenase</keyword>
<keyword evidence="2" id="KW-0560">Oxidoreductase</keyword>
<evidence type="ECO:0000313" key="4">
    <source>
        <dbReference type="EMBL" id="KAJ9144161.1"/>
    </source>
</evidence>
<name>A0AA38RLW5_9PEZI</name>
<proteinExistence type="predicted"/>
<dbReference type="GO" id="GO:0051213">
    <property type="term" value="F:dioxygenase activity"/>
    <property type="evidence" value="ECO:0007669"/>
    <property type="project" value="UniProtKB-KW"/>
</dbReference>
<accession>A0AA38RLW5</accession>
<dbReference type="EMBL" id="JANBVO010000017">
    <property type="protein sequence ID" value="KAJ9144161.1"/>
    <property type="molecule type" value="Genomic_DNA"/>
</dbReference>
<evidence type="ECO:0000256" key="2">
    <source>
        <dbReference type="ARBA" id="ARBA00023002"/>
    </source>
</evidence>
<dbReference type="InterPro" id="IPR013096">
    <property type="entry name" value="Cupin_2"/>
</dbReference>
<dbReference type="Gene3D" id="2.60.120.10">
    <property type="entry name" value="Jelly Rolls"/>
    <property type="match status" value="1"/>
</dbReference>
<evidence type="ECO:0000313" key="5">
    <source>
        <dbReference type="Proteomes" id="UP001174694"/>
    </source>
</evidence>
<dbReference type="PANTHER" id="PTHR41517:SF1">
    <property type="entry name" value="CUPIN"/>
    <property type="match status" value="1"/>
</dbReference>
<keyword evidence="5" id="KW-1185">Reference proteome</keyword>
<evidence type="ECO:0000256" key="1">
    <source>
        <dbReference type="ARBA" id="ARBA00022964"/>
    </source>
</evidence>
<feature type="domain" description="Cupin type-2" evidence="3">
    <location>
        <begin position="47"/>
        <end position="114"/>
    </location>
</feature>